<dbReference type="Proteomes" id="UP001066276">
    <property type="component" value="Chromosome 8"/>
</dbReference>
<comment type="caution">
    <text evidence="2">The sequence shown here is derived from an EMBL/GenBank/DDBJ whole genome shotgun (WGS) entry which is preliminary data.</text>
</comment>
<dbReference type="EMBL" id="JANPWB010000012">
    <property type="protein sequence ID" value="KAJ1112365.1"/>
    <property type="molecule type" value="Genomic_DNA"/>
</dbReference>
<sequence length="417" mass="42695">MYWARGGGCRGSAEIQYRCSPHPVPRLQCCSSTEVMYGTRGGSRGVSRAPSRIPGLQYCASATVVTGTRRAAGVSGDPLLWWSASRAGCSELLQYRVVYGTRGPSEVSAGLQYRGGARHPGGFSRAPVPGWCTAPGGLQQGSSTGVVHGTRGASAGLQYRVVHGTRGPSEVSAGLQYRGGARHPGGFSRAPVPGWCTAPGGLQRIQQGSSTGVVSRAPPPAAGVQYCVRTAALLGTLRAPVPGGARHPGAFRGFSRAPVPGWCTAPGGFQWTQQGSSTGVVSRAPPPAAGVQYCVSTAALLGTLRAPVPRPEGSRSSSRTGDDSSLRAPLSQVRAASSAAPEPGEPLLINNIQRRLGAPPRSNPISGSITPPLSPVNERRPLLCAPGGAENEASPLHPLPVLAVIRPAAGSASPVNP</sequence>
<reference evidence="2" key="1">
    <citation type="journal article" date="2022" name="bioRxiv">
        <title>Sequencing and chromosome-scale assembly of the giantPleurodeles waltlgenome.</title>
        <authorList>
            <person name="Brown T."/>
            <person name="Elewa A."/>
            <person name="Iarovenko S."/>
            <person name="Subramanian E."/>
            <person name="Araus A.J."/>
            <person name="Petzold A."/>
            <person name="Susuki M."/>
            <person name="Suzuki K.-i.T."/>
            <person name="Hayashi T."/>
            <person name="Toyoda A."/>
            <person name="Oliveira C."/>
            <person name="Osipova E."/>
            <person name="Leigh N.D."/>
            <person name="Simon A."/>
            <person name="Yun M.H."/>
        </authorList>
    </citation>
    <scope>NUCLEOTIDE SEQUENCE</scope>
    <source>
        <strain evidence="2">20211129_DDA</strain>
        <tissue evidence="2">Liver</tissue>
    </source>
</reference>
<name>A0AAV7N8I3_PLEWA</name>
<dbReference type="AlphaFoldDB" id="A0AAV7N8I3"/>
<proteinExistence type="predicted"/>
<gene>
    <name evidence="2" type="ORF">NDU88_000633</name>
</gene>
<organism evidence="2 3">
    <name type="scientific">Pleurodeles waltl</name>
    <name type="common">Iberian ribbed newt</name>
    <dbReference type="NCBI Taxonomy" id="8319"/>
    <lineage>
        <taxon>Eukaryota</taxon>
        <taxon>Metazoa</taxon>
        <taxon>Chordata</taxon>
        <taxon>Craniata</taxon>
        <taxon>Vertebrata</taxon>
        <taxon>Euteleostomi</taxon>
        <taxon>Amphibia</taxon>
        <taxon>Batrachia</taxon>
        <taxon>Caudata</taxon>
        <taxon>Salamandroidea</taxon>
        <taxon>Salamandridae</taxon>
        <taxon>Pleurodelinae</taxon>
        <taxon>Pleurodeles</taxon>
    </lineage>
</organism>
<evidence type="ECO:0000256" key="1">
    <source>
        <dbReference type="SAM" id="MobiDB-lite"/>
    </source>
</evidence>
<evidence type="ECO:0000313" key="3">
    <source>
        <dbReference type="Proteomes" id="UP001066276"/>
    </source>
</evidence>
<keyword evidence="3" id="KW-1185">Reference proteome</keyword>
<evidence type="ECO:0000313" key="2">
    <source>
        <dbReference type="EMBL" id="KAJ1112365.1"/>
    </source>
</evidence>
<protein>
    <submittedName>
        <fullName evidence="2">Uncharacterized protein</fullName>
    </submittedName>
</protein>
<accession>A0AAV7N8I3</accession>
<feature type="region of interest" description="Disordered" evidence="1">
    <location>
        <begin position="305"/>
        <end position="395"/>
    </location>
</feature>